<protein>
    <submittedName>
        <fullName evidence="1">Uncharacterized protein</fullName>
    </submittedName>
</protein>
<dbReference type="InterPro" id="IPR053234">
    <property type="entry name" value="RPM1_Interactor"/>
</dbReference>
<reference evidence="1" key="1">
    <citation type="submission" date="2018-02" db="EMBL/GenBank/DDBJ databases">
        <title>Rhizophora mucronata_Transcriptome.</title>
        <authorList>
            <person name="Meera S.P."/>
            <person name="Sreeshan A."/>
            <person name="Augustine A."/>
        </authorList>
    </citation>
    <scope>NUCLEOTIDE SEQUENCE</scope>
    <source>
        <tissue evidence="1">Leaf</tissue>
    </source>
</reference>
<dbReference type="AlphaFoldDB" id="A0A2P2J7J0"/>
<proteinExistence type="predicted"/>
<sequence>MDSSAPIFDISSDEEPAFEFPAVCDDDYNWLSEFLENFDKKTDDDSDEVVVVGEYNPPLSKSKPRLKLSESVKVVEDDDCVVLDGDPDKSVAGIVGAAGDGDDVLVVGEKGPV</sequence>
<evidence type="ECO:0000313" key="1">
    <source>
        <dbReference type="EMBL" id="MBW89367.1"/>
    </source>
</evidence>
<name>A0A2P2J7J0_RHIMU</name>
<dbReference type="PANTHER" id="PTHR33443">
    <property type="entry name" value="ZGC:112980"/>
    <property type="match status" value="1"/>
</dbReference>
<dbReference type="PANTHER" id="PTHR33443:SF35">
    <property type="entry name" value="VQ DOMAIN-CONTAINING PROTEIN"/>
    <property type="match status" value="1"/>
</dbReference>
<accession>A0A2P2J7J0</accession>
<organism evidence="1">
    <name type="scientific">Rhizophora mucronata</name>
    <name type="common">Asiatic mangrove</name>
    <dbReference type="NCBI Taxonomy" id="61149"/>
    <lineage>
        <taxon>Eukaryota</taxon>
        <taxon>Viridiplantae</taxon>
        <taxon>Streptophyta</taxon>
        <taxon>Embryophyta</taxon>
        <taxon>Tracheophyta</taxon>
        <taxon>Spermatophyta</taxon>
        <taxon>Magnoliopsida</taxon>
        <taxon>eudicotyledons</taxon>
        <taxon>Gunneridae</taxon>
        <taxon>Pentapetalae</taxon>
        <taxon>rosids</taxon>
        <taxon>fabids</taxon>
        <taxon>Malpighiales</taxon>
        <taxon>Rhizophoraceae</taxon>
        <taxon>Rhizophora</taxon>
    </lineage>
</organism>
<dbReference type="EMBL" id="GGEC01008884">
    <property type="protein sequence ID" value="MBW89367.1"/>
    <property type="molecule type" value="Transcribed_RNA"/>
</dbReference>